<proteinExistence type="predicted"/>
<feature type="transmembrane region" description="Helical" evidence="1">
    <location>
        <begin position="887"/>
        <end position="914"/>
    </location>
</feature>
<protein>
    <submittedName>
        <fullName evidence="2">Efflux RND transporter permease subunit</fullName>
    </submittedName>
</protein>
<dbReference type="SUPFAM" id="SSF82866">
    <property type="entry name" value="Multidrug efflux transporter AcrB transmembrane domain"/>
    <property type="match status" value="2"/>
</dbReference>
<sequence>MNPTSLSLTRPITIAMVFVCMSLLGVIGSQKLPLESIPDIEFPAIFVFVPYRNSTPEDVERRITRPVEEALGTLPGVRKMESESRDDGTQVNVFFDWGADLAAKSVEARDKIDALRDDMPRDVDRIQIFKFSGADQPMLVLRISAERDLSNSYEMLERNLKRRIERIEGVSRVDLYGVQAQEVRVELSAERVAAFGVDLTSLSTSLQRANFSLTAGDLVEAGKRYYVKPEGRFDSLDAIRNVVIAPNGLRLGDVADVVYAKPDLLEARHLNRRQAIGLNVAKETGSNLVAVSERVRDEIEAIKQLPEMRGISLIEFTDQAKEVKQSLADLINAGLIGALLSFVVLYLFLRNALMTLVVTLAVPLSLLITLAVMYFTGFTLNILTLMGLMLSVGMLVDNSVVVSESIFLQRAQSPGDVRGATLAGVKTVGLAVALGTLTSAIVFLPNIVGQQTQLTIFLSHIAVTICVSLAASLMVSVTLIPLLTTKIPVTPNQGSRAVDWLARHFAHWLAWTLRHRGWTSLFILLTVFSVAIPAAVTKMDMFPNESSSRFEMDYNIDNVYALSKIEESVNRIEAFLYANKQRFEIESVYSYYAQDQAQTVVYLLQDEDQRSKTGQQIKDEIREEMPEIAIGRPTFEEQRSGSSGALGVQVFGESSEGLHEVAENVTGILRGVPQLRDVRLDAGPQSWEVRVKVDRERAHQNGLSSQQVAEVVAGAMRGTELRPYRSASGEVDMLLEFRRRDRTNLDALMLLPIITPDGNRIALSTVADLSIGDVPATIKRSDRRTAMTINFGTAEGVTADDARALVDNTLSKLSFPAGYSWGHGQAFDDEARDQQTMMVNMLLAIICIYLVMAALFESVLVPSAIISCILFSYVGVYWFFMFTGTSFSFMAMIGLLVLMGVVVNNGIVLVDYVNQLRAQGYSREDALIQGSRDRLRPILMTAGTTILGMVPLAVSDTAVAGDGPAYYPMARAVVGGLGFATIVSLFMLPTIYLNLEDLAHWGQRVLARARGQITFSAAPSAPTGPQEKP</sequence>
<keyword evidence="1" id="KW-0472">Membrane</keyword>
<feature type="transmembrane region" description="Helical" evidence="1">
    <location>
        <begin position="356"/>
        <end position="376"/>
    </location>
</feature>
<gene>
    <name evidence="2" type="ORF">RM530_10355</name>
</gene>
<evidence type="ECO:0000313" key="3">
    <source>
        <dbReference type="Proteomes" id="UP001254608"/>
    </source>
</evidence>
<keyword evidence="1" id="KW-0812">Transmembrane</keyword>
<dbReference type="InterPro" id="IPR001036">
    <property type="entry name" value="Acrflvin-R"/>
</dbReference>
<dbReference type="Gene3D" id="3.30.70.1430">
    <property type="entry name" value="Multidrug efflux transporter AcrB pore domain"/>
    <property type="match status" value="2"/>
</dbReference>
<dbReference type="SUPFAM" id="SSF82714">
    <property type="entry name" value="Multidrug efflux transporter AcrB TolC docking domain, DN and DC subdomains"/>
    <property type="match status" value="2"/>
</dbReference>
<accession>A0ABU2WIR0</accession>
<dbReference type="Gene3D" id="3.30.2090.10">
    <property type="entry name" value="Multidrug efflux transporter AcrB TolC docking domain, DN and DC subdomains"/>
    <property type="match status" value="2"/>
</dbReference>
<evidence type="ECO:0000256" key="1">
    <source>
        <dbReference type="SAM" id="Phobius"/>
    </source>
</evidence>
<reference evidence="2 3" key="1">
    <citation type="submission" date="2023-09" db="EMBL/GenBank/DDBJ databases">
        <authorList>
            <person name="Rey-Velasco X."/>
        </authorList>
    </citation>
    <scope>NUCLEOTIDE SEQUENCE [LARGE SCALE GENOMIC DNA]</scope>
    <source>
        <strain evidence="2 3">W345</strain>
    </source>
</reference>
<feature type="transmembrane region" description="Helical" evidence="1">
    <location>
        <begin position="837"/>
        <end position="856"/>
    </location>
</feature>
<feature type="transmembrane region" description="Helical" evidence="1">
    <location>
        <begin position="423"/>
        <end position="444"/>
    </location>
</feature>
<feature type="transmembrane region" description="Helical" evidence="1">
    <location>
        <begin position="456"/>
        <end position="483"/>
    </location>
</feature>
<dbReference type="Proteomes" id="UP001254608">
    <property type="component" value="Unassembled WGS sequence"/>
</dbReference>
<feature type="transmembrane region" description="Helical" evidence="1">
    <location>
        <begin position="935"/>
        <end position="954"/>
    </location>
</feature>
<dbReference type="EMBL" id="JAVRIC010000013">
    <property type="protein sequence ID" value="MDT0497763.1"/>
    <property type="molecule type" value="Genomic_DNA"/>
</dbReference>
<dbReference type="PANTHER" id="PTHR32063:SF73">
    <property type="entry name" value="RND SUPERFAMILY EFFLUX PUMP PERMEASE COMPONENT 1"/>
    <property type="match status" value="1"/>
</dbReference>
<dbReference type="Gene3D" id="3.30.70.1320">
    <property type="entry name" value="Multidrug efflux transporter AcrB pore domain like"/>
    <property type="match status" value="1"/>
</dbReference>
<dbReference type="Gene3D" id="1.20.1640.10">
    <property type="entry name" value="Multidrug efflux transporter AcrB transmembrane domain"/>
    <property type="match status" value="2"/>
</dbReference>
<organism evidence="2 3">
    <name type="scientific">Banduia mediterranea</name>
    <dbReference type="NCBI Taxonomy" id="3075609"/>
    <lineage>
        <taxon>Bacteria</taxon>
        <taxon>Pseudomonadati</taxon>
        <taxon>Pseudomonadota</taxon>
        <taxon>Gammaproteobacteria</taxon>
        <taxon>Nevskiales</taxon>
        <taxon>Algiphilaceae</taxon>
        <taxon>Banduia</taxon>
    </lineage>
</organism>
<name>A0ABU2WIR0_9GAMM</name>
<dbReference type="Gene3D" id="3.30.70.1440">
    <property type="entry name" value="Multidrug efflux transporter AcrB pore domain"/>
    <property type="match status" value="1"/>
</dbReference>
<comment type="caution">
    <text evidence="2">The sequence shown here is derived from an EMBL/GenBank/DDBJ whole genome shotgun (WGS) entry which is preliminary data.</text>
</comment>
<evidence type="ECO:0000313" key="2">
    <source>
        <dbReference type="EMBL" id="MDT0497763.1"/>
    </source>
</evidence>
<keyword evidence="1" id="KW-1133">Transmembrane helix</keyword>
<feature type="transmembrane region" description="Helical" evidence="1">
    <location>
        <begin position="330"/>
        <end position="349"/>
    </location>
</feature>
<dbReference type="SUPFAM" id="SSF82693">
    <property type="entry name" value="Multidrug efflux transporter AcrB pore domain, PN1, PN2, PC1 and PC2 subdomains"/>
    <property type="match status" value="2"/>
</dbReference>
<dbReference type="RefSeq" id="WP_311365154.1">
    <property type="nucleotide sequence ID" value="NZ_JAVRIC010000013.1"/>
</dbReference>
<keyword evidence="3" id="KW-1185">Reference proteome</keyword>
<feature type="transmembrane region" description="Helical" evidence="1">
    <location>
        <begin position="518"/>
        <end position="536"/>
    </location>
</feature>
<dbReference type="PANTHER" id="PTHR32063">
    <property type="match status" value="1"/>
</dbReference>
<feature type="transmembrane region" description="Helical" evidence="1">
    <location>
        <begin position="974"/>
        <end position="995"/>
    </location>
</feature>
<dbReference type="InterPro" id="IPR027463">
    <property type="entry name" value="AcrB_DN_DC_subdom"/>
</dbReference>
<dbReference type="Pfam" id="PF00873">
    <property type="entry name" value="ACR_tran"/>
    <property type="match status" value="1"/>
</dbReference>
<dbReference type="PRINTS" id="PR00702">
    <property type="entry name" value="ACRIFLAVINRP"/>
</dbReference>
<feature type="transmembrane region" description="Helical" evidence="1">
    <location>
        <begin position="12"/>
        <end position="29"/>
    </location>
</feature>